<sequence length="147" mass="15689">MLPSELEADLHANIPLTRAMQVRVLDIAADSVRLGAPLAPNINHHGTVFGGSLATLATLAAWSLAHLKLRRAGIDCSLVVGAIHMDYLAPAEGDVSARSSLAEPDNWPHVLETFARKGKARIPVLAEVDHDGRCVARFKGDFAALAR</sequence>
<accession>A0ABQ6CJV7</accession>
<feature type="domain" description="Thioesterase putative" evidence="1">
    <location>
        <begin position="5"/>
        <end position="145"/>
    </location>
</feature>
<gene>
    <name evidence="2" type="ORF">GCM10007874_15180</name>
</gene>
<name>A0ABQ6CJV7_9HYPH</name>
<evidence type="ECO:0000313" key="2">
    <source>
        <dbReference type="EMBL" id="GLS18501.1"/>
    </source>
</evidence>
<organism evidence="2 3">
    <name type="scientific">Labrys miyagiensis</name>
    <dbReference type="NCBI Taxonomy" id="346912"/>
    <lineage>
        <taxon>Bacteria</taxon>
        <taxon>Pseudomonadati</taxon>
        <taxon>Pseudomonadota</taxon>
        <taxon>Alphaproteobacteria</taxon>
        <taxon>Hyphomicrobiales</taxon>
        <taxon>Xanthobacteraceae</taxon>
        <taxon>Labrys</taxon>
    </lineage>
</organism>
<dbReference type="InterPro" id="IPR012660">
    <property type="entry name" value="YiiD_C"/>
</dbReference>
<reference evidence="3" key="1">
    <citation type="journal article" date="2019" name="Int. J. Syst. Evol. Microbiol.">
        <title>The Global Catalogue of Microorganisms (GCM) 10K type strain sequencing project: providing services to taxonomists for standard genome sequencing and annotation.</title>
        <authorList>
            <consortium name="The Broad Institute Genomics Platform"/>
            <consortium name="The Broad Institute Genome Sequencing Center for Infectious Disease"/>
            <person name="Wu L."/>
            <person name="Ma J."/>
        </authorList>
    </citation>
    <scope>NUCLEOTIDE SEQUENCE [LARGE SCALE GENOMIC DNA]</scope>
    <source>
        <strain evidence="3">NBRC 101365</strain>
    </source>
</reference>
<dbReference type="InterPro" id="IPR029069">
    <property type="entry name" value="HotDog_dom_sf"/>
</dbReference>
<dbReference type="Proteomes" id="UP001156882">
    <property type="component" value="Unassembled WGS sequence"/>
</dbReference>
<dbReference type="SUPFAM" id="SSF54637">
    <property type="entry name" value="Thioesterase/thiol ester dehydrase-isomerase"/>
    <property type="match status" value="1"/>
</dbReference>
<dbReference type="EMBL" id="BSPC01000013">
    <property type="protein sequence ID" value="GLS18501.1"/>
    <property type="molecule type" value="Genomic_DNA"/>
</dbReference>
<dbReference type="Gene3D" id="3.10.129.10">
    <property type="entry name" value="Hotdog Thioesterase"/>
    <property type="match status" value="1"/>
</dbReference>
<proteinExistence type="predicted"/>
<evidence type="ECO:0000259" key="1">
    <source>
        <dbReference type="Pfam" id="PF09500"/>
    </source>
</evidence>
<dbReference type="Pfam" id="PF09500">
    <property type="entry name" value="YiiD_C"/>
    <property type="match status" value="1"/>
</dbReference>
<protein>
    <recommendedName>
        <fullName evidence="1">Thioesterase putative domain-containing protein</fullName>
    </recommendedName>
</protein>
<evidence type="ECO:0000313" key="3">
    <source>
        <dbReference type="Proteomes" id="UP001156882"/>
    </source>
</evidence>
<keyword evidence="3" id="KW-1185">Reference proteome</keyword>
<dbReference type="RefSeq" id="WP_284311355.1">
    <property type="nucleotide sequence ID" value="NZ_BSPC01000013.1"/>
</dbReference>
<comment type="caution">
    <text evidence="2">The sequence shown here is derived from an EMBL/GenBank/DDBJ whole genome shotgun (WGS) entry which is preliminary data.</text>
</comment>
<dbReference type="NCBIfam" id="TIGR02447">
    <property type="entry name" value="yiiD_Cterm"/>
    <property type="match status" value="1"/>
</dbReference>